<reference evidence="2" key="1">
    <citation type="submission" date="2024-02" db="EMBL/GenBank/DDBJ databases">
        <authorList>
            <consortium name="ELIXIR-Norway"/>
            <consortium name="Elixir Norway"/>
        </authorList>
    </citation>
    <scope>NUCLEOTIDE SEQUENCE</scope>
</reference>
<accession>A0ABP0UGU5</accession>
<evidence type="ECO:0000313" key="2">
    <source>
        <dbReference type="EMBL" id="CAK9220125.1"/>
    </source>
</evidence>
<dbReference type="Proteomes" id="UP001497512">
    <property type="component" value="Chromosome 3"/>
</dbReference>
<feature type="region of interest" description="Disordered" evidence="1">
    <location>
        <begin position="78"/>
        <end position="120"/>
    </location>
</feature>
<keyword evidence="3" id="KW-1185">Reference proteome</keyword>
<protein>
    <submittedName>
        <fullName evidence="2">Uncharacterized protein</fullName>
    </submittedName>
</protein>
<sequence length="143" mass="15783">MPMILRCGNSQCIDPLFVMWYGVRAAGMPTATRAICGTMRPVIVHKVMVIPFRKKPQTGINQSTRWFFGHPSLLDTPEVKSVPEPADSEQVTASSVSVSGNSGESHVDGTKASEVISNDRPSTISIRKSLARMWPRQQIQPEF</sequence>
<dbReference type="EMBL" id="OZ019895">
    <property type="protein sequence ID" value="CAK9220125.1"/>
    <property type="molecule type" value="Genomic_DNA"/>
</dbReference>
<gene>
    <name evidence="2" type="ORF">CSSPTR1EN2_LOCUS15194</name>
</gene>
<feature type="compositionally biased region" description="Low complexity" evidence="1">
    <location>
        <begin position="94"/>
        <end position="104"/>
    </location>
</feature>
<organism evidence="2 3">
    <name type="scientific">Sphagnum troendelagicum</name>
    <dbReference type="NCBI Taxonomy" id="128251"/>
    <lineage>
        <taxon>Eukaryota</taxon>
        <taxon>Viridiplantae</taxon>
        <taxon>Streptophyta</taxon>
        <taxon>Embryophyta</taxon>
        <taxon>Bryophyta</taxon>
        <taxon>Sphagnophytina</taxon>
        <taxon>Sphagnopsida</taxon>
        <taxon>Sphagnales</taxon>
        <taxon>Sphagnaceae</taxon>
        <taxon>Sphagnum</taxon>
    </lineage>
</organism>
<name>A0ABP0UGU5_9BRYO</name>
<proteinExistence type="predicted"/>
<evidence type="ECO:0000256" key="1">
    <source>
        <dbReference type="SAM" id="MobiDB-lite"/>
    </source>
</evidence>
<evidence type="ECO:0000313" key="3">
    <source>
        <dbReference type="Proteomes" id="UP001497512"/>
    </source>
</evidence>